<feature type="region of interest" description="Disordered" evidence="5">
    <location>
        <begin position="48"/>
        <end position="74"/>
    </location>
</feature>
<comment type="similarity">
    <text evidence="4">Belongs to the PP2C family.</text>
</comment>
<evidence type="ECO:0000256" key="4">
    <source>
        <dbReference type="RuleBase" id="RU003465"/>
    </source>
</evidence>
<dbReference type="Proteomes" id="UP000825002">
    <property type="component" value="Unassembled WGS sequence"/>
</dbReference>
<dbReference type="InterPro" id="IPR000222">
    <property type="entry name" value="PP2C_BS"/>
</dbReference>
<dbReference type="InterPro" id="IPR015655">
    <property type="entry name" value="PP2C"/>
</dbReference>
<evidence type="ECO:0000313" key="8">
    <source>
        <dbReference type="Proteomes" id="UP000825002"/>
    </source>
</evidence>
<dbReference type="PANTHER" id="PTHR13832:SF354">
    <property type="entry name" value="GM14138P"/>
    <property type="match status" value="1"/>
</dbReference>
<evidence type="ECO:0000256" key="1">
    <source>
        <dbReference type="ARBA" id="ARBA00022723"/>
    </source>
</evidence>
<evidence type="ECO:0000256" key="5">
    <source>
        <dbReference type="SAM" id="MobiDB-lite"/>
    </source>
</evidence>
<evidence type="ECO:0000313" key="7">
    <source>
        <dbReference type="EMBL" id="KAG9509238.1"/>
    </source>
</evidence>
<dbReference type="Pfam" id="PF00481">
    <property type="entry name" value="PP2C"/>
    <property type="match status" value="2"/>
</dbReference>
<evidence type="ECO:0000259" key="6">
    <source>
        <dbReference type="PROSITE" id="PS51746"/>
    </source>
</evidence>
<dbReference type="InterPro" id="IPR036457">
    <property type="entry name" value="PPM-type-like_dom_sf"/>
</dbReference>
<feature type="compositionally biased region" description="Low complexity" evidence="5">
    <location>
        <begin position="53"/>
        <end position="62"/>
    </location>
</feature>
<sequence>MLSKFRQAFYTFAGTSQELPEEAYDYNTDQRTGRLARSASFRGFSTVNGSLTSSSNQQNNHSSSKKHQSRSYLDGYPSPTTNSLKFKYWRPVFLQLKTDDEIIVSADQQIRPIILPRDTSRLPWNAGYAEAINAGKSQRNEDQAHFHCGTLTVHVSDENIDCLIHEMGSRMDRYDLVHRRFDRTLDIKRPGDDDAIRRRNDRRCARVSRSISMIETVHSSHIPTRTDLTEPNVGVVHELEEMIKSDSKEEITSDLKVTNSSQSSSPVEIISTIGSEQKLPWIYFGIFDGHAGSAVAVAATNTLHKIIAEKLESVALLLLALSFEEERMTTPTPECIDGSVCNESVNELKCTQDKTTFNNPPSDNNQNLVGSSLKQQPFKSNFYSPGSLSISTLKSLLETRVTIDNLITGALESSFWAMDELIGRDKDQYKMPGGCTALVAIFILGRLYVSNAGDSRAIVYKKKEAVPMSFDFTPNSERDRIKRLAMQCPQFLGNEFTYLEFFRKPTRQDIGKQMLYKIFSGWSYKTITHDDLRIPLIHGEGKRSRVLATIGVTRGFGDHELKAQHSDIHIKPFLTPEPEVKVLPLADEDLTSDDVLILGTDGLWDVTTNNYAGEIVQKSFDQFPDDGDSKYRYISAAQDLVMHARGRNQPLLGWRAVDDITAFVVPLKPYRDEYNAWRQSRVRGKLNNSN</sequence>
<evidence type="ECO:0000256" key="3">
    <source>
        <dbReference type="ARBA" id="ARBA00022912"/>
    </source>
</evidence>
<keyword evidence="3 4" id="KW-0904">Protein phosphatase</keyword>
<dbReference type="CDD" id="cd00143">
    <property type="entry name" value="PP2Cc"/>
    <property type="match status" value="1"/>
</dbReference>
<comment type="caution">
    <text evidence="7">The sequence shown here is derived from an EMBL/GenBank/DDBJ whole genome shotgun (WGS) entry which is preliminary data.</text>
</comment>
<accession>A0ABQ7S730</accession>
<gene>
    <name evidence="7" type="primary">PPM1H</name>
    <name evidence="7" type="ORF">GZH46_02252</name>
</gene>
<protein>
    <submittedName>
        <fullName evidence="7">Protein phosphatase 1H</fullName>
    </submittedName>
</protein>
<dbReference type="PROSITE" id="PS01032">
    <property type="entry name" value="PPM_1"/>
    <property type="match status" value="1"/>
</dbReference>
<keyword evidence="2 4" id="KW-0378">Hydrolase</keyword>
<name>A0ABQ7S730_9ACAR</name>
<dbReference type="SUPFAM" id="SSF81606">
    <property type="entry name" value="PP2C-like"/>
    <property type="match status" value="1"/>
</dbReference>
<dbReference type="EMBL" id="JAIFTH010000586">
    <property type="protein sequence ID" value="KAG9509238.1"/>
    <property type="molecule type" value="Genomic_DNA"/>
</dbReference>
<dbReference type="InterPro" id="IPR001932">
    <property type="entry name" value="PPM-type_phosphatase-like_dom"/>
</dbReference>
<feature type="domain" description="PPM-type phosphatase" evidence="6">
    <location>
        <begin position="263"/>
        <end position="667"/>
    </location>
</feature>
<dbReference type="Gene3D" id="3.60.40.10">
    <property type="entry name" value="PPM-type phosphatase domain"/>
    <property type="match status" value="1"/>
</dbReference>
<keyword evidence="1" id="KW-0479">Metal-binding</keyword>
<proteinExistence type="inferred from homology"/>
<keyword evidence="8" id="KW-1185">Reference proteome</keyword>
<evidence type="ECO:0000256" key="2">
    <source>
        <dbReference type="ARBA" id="ARBA00022801"/>
    </source>
</evidence>
<dbReference type="SMART" id="SM00332">
    <property type="entry name" value="PP2Cc"/>
    <property type="match status" value="1"/>
</dbReference>
<organism evidence="7 8">
    <name type="scientific">Fragariocoptes setiger</name>
    <dbReference type="NCBI Taxonomy" id="1670756"/>
    <lineage>
        <taxon>Eukaryota</taxon>
        <taxon>Metazoa</taxon>
        <taxon>Ecdysozoa</taxon>
        <taxon>Arthropoda</taxon>
        <taxon>Chelicerata</taxon>
        <taxon>Arachnida</taxon>
        <taxon>Acari</taxon>
        <taxon>Acariformes</taxon>
        <taxon>Trombidiformes</taxon>
        <taxon>Prostigmata</taxon>
        <taxon>Eupodina</taxon>
        <taxon>Eriophyoidea</taxon>
        <taxon>Phytoptidae</taxon>
        <taxon>Fragariocoptes</taxon>
    </lineage>
</organism>
<reference evidence="7 8" key="1">
    <citation type="submission" date="2020-10" db="EMBL/GenBank/DDBJ databases">
        <authorList>
            <person name="Klimov P.B."/>
            <person name="Dyachkov S.M."/>
            <person name="Chetverikov P.E."/>
        </authorList>
    </citation>
    <scope>NUCLEOTIDE SEQUENCE [LARGE SCALE GENOMIC DNA]</scope>
    <source>
        <strain evidence="7">BMOC 18-1129-001#AD2665</strain>
        <tissue evidence="7">Entire mites</tissue>
    </source>
</reference>
<dbReference type="PROSITE" id="PS51746">
    <property type="entry name" value="PPM_2"/>
    <property type="match status" value="1"/>
</dbReference>
<dbReference type="PANTHER" id="PTHR13832">
    <property type="entry name" value="PROTEIN PHOSPHATASE 2C"/>
    <property type="match status" value="1"/>
</dbReference>